<feature type="compositionally biased region" description="Low complexity" evidence="1">
    <location>
        <begin position="342"/>
        <end position="357"/>
    </location>
</feature>
<feature type="region of interest" description="Disordered" evidence="1">
    <location>
        <begin position="225"/>
        <end position="357"/>
    </location>
</feature>
<dbReference type="KEGG" id="pbro:HOP40_12495"/>
<name>A0A6M6JJC0_9PSEU</name>
<protein>
    <recommendedName>
        <fullName evidence="3">Anti-sigma-D factor RsdA sigma factor binding region domain-containing protein</fullName>
    </recommendedName>
</protein>
<sequence>MQDERGFGGRGPRRPHTNGSNGSHPDGMRTQPIPFSQVSDEPIDLVAVQADDELISALAAGMSVSAPGVGGYDADDQVAALLATWRAEVDREPLPELVDLDTAMAAVRSSSRPSGRRARHLFPVAAAAAMIVFTVGGVSVGAAEAKPGDTLWGVSRVLYAERAESVEAAERVEVRIDEAKEALSRGEPALAAQALAAAEEDLVAVRAEEGLAQLAEVQSFLEAKAAETPPGQPVEPGSPLESDPRRPVPPGAVTETPSPALAPAPATTTSDVPAPAVSPAAPTSTAVPPTSSPSTGGGTTPGGPIDEGTQDPPPSSPTAEGSPDATTTTGQGLGPSATAEGTPTASGSETSTTTTTS</sequence>
<gene>
    <name evidence="4" type="ORF">HOP40_12495</name>
</gene>
<proteinExistence type="predicted"/>
<evidence type="ECO:0000313" key="4">
    <source>
        <dbReference type="EMBL" id="QJY46529.1"/>
    </source>
</evidence>
<feature type="transmembrane region" description="Helical" evidence="2">
    <location>
        <begin position="121"/>
        <end position="142"/>
    </location>
</feature>
<reference evidence="4 5" key="1">
    <citation type="submission" date="2020-05" db="EMBL/GenBank/DDBJ databases">
        <authorList>
            <person name="Mo P."/>
        </authorList>
    </citation>
    <scope>NUCLEOTIDE SEQUENCE [LARGE SCALE GENOMIC DNA]</scope>
    <source>
        <strain evidence="4 5">Gen01</strain>
    </source>
</reference>
<evidence type="ECO:0000313" key="5">
    <source>
        <dbReference type="Proteomes" id="UP000505377"/>
    </source>
</evidence>
<keyword evidence="5" id="KW-1185">Reference proteome</keyword>
<dbReference type="AlphaFoldDB" id="A0A6M6JJC0"/>
<organism evidence="4 5">
    <name type="scientific">Pseudonocardia broussonetiae</name>
    <dbReference type="NCBI Taxonomy" id="2736640"/>
    <lineage>
        <taxon>Bacteria</taxon>
        <taxon>Bacillati</taxon>
        <taxon>Actinomycetota</taxon>
        <taxon>Actinomycetes</taxon>
        <taxon>Pseudonocardiales</taxon>
        <taxon>Pseudonocardiaceae</taxon>
        <taxon>Pseudonocardia</taxon>
    </lineage>
</organism>
<keyword evidence="2" id="KW-1133">Transmembrane helix</keyword>
<evidence type="ECO:0000256" key="1">
    <source>
        <dbReference type="SAM" id="MobiDB-lite"/>
    </source>
</evidence>
<dbReference type="Gene3D" id="6.10.250.1300">
    <property type="match status" value="1"/>
</dbReference>
<dbReference type="Pfam" id="PF16751">
    <property type="entry name" value="RsdA_SigD_bd"/>
    <property type="match status" value="1"/>
</dbReference>
<dbReference type="RefSeq" id="WP_172157895.1">
    <property type="nucleotide sequence ID" value="NZ_CP053564.1"/>
</dbReference>
<feature type="compositionally biased region" description="Low complexity" evidence="1">
    <location>
        <begin position="256"/>
        <end position="294"/>
    </location>
</feature>
<keyword evidence="2" id="KW-0472">Membrane</keyword>
<accession>A0A6M6JJC0</accession>
<keyword evidence="2" id="KW-0812">Transmembrane</keyword>
<dbReference type="Proteomes" id="UP000505377">
    <property type="component" value="Chromosome"/>
</dbReference>
<feature type="region of interest" description="Disordered" evidence="1">
    <location>
        <begin position="1"/>
        <end position="36"/>
    </location>
</feature>
<feature type="domain" description="Anti-sigma-D factor RsdA sigma factor binding region" evidence="3">
    <location>
        <begin position="44"/>
        <end position="93"/>
    </location>
</feature>
<dbReference type="EMBL" id="CP053564">
    <property type="protein sequence ID" value="QJY46529.1"/>
    <property type="molecule type" value="Genomic_DNA"/>
</dbReference>
<dbReference type="InterPro" id="IPR031928">
    <property type="entry name" value="RsdA_SigD-bd"/>
</dbReference>
<evidence type="ECO:0000259" key="3">
    <source>
        <dbReference type="Pfam" id="PF16751"/>
    </source>
</evidence>
<evidence type="ECO:0000256" key="2">
    <source>
        <dbReference type="SAM" id="Phobius"/>
    </source>
</evidence>